<reference evidence="2" key="2">
    <citation type="submission" date="2020-08" db="EMBL/GenBank/DDBJ databases">
        <title>Plant Genome Project.</title>
        <authorList>
            <person name="Zhang R.-G."/>
        </authorList>
    </citation>
    <scope>NUCLEOTIDE SEQUENCE</scope>
    <source>
        <strain evidence="2">Huo1</strain>
        <tissue evidence="2">Leaf</tissue>
    </source>
</reference>
<evidence type="ECO:0000256" key="1">
    <source>
        <dbReference type="SAM" id="MobiDB-lite"/>
    </source>
</evidence>
<feature type="region of interest" description="Disordered" evidence="1">
    <location>
        <begin position="1"/>
        <end position="21"/>
    </location>
</feature>
<organism evidence="2">
    <name type="scientific">Salvia splendens</name>
    <name type="common">Scarlet sage</name>
    <dbReference type="NCBI Taxonomy" id="180675"/>
    <lineage>
        <taxon>Eukaryota</taxon>
        <taxon>Viridiplantae</taxon>
        <taxon>Streptophyta</taxon>
        <taxon>Embryophyta</taxon>
        <taxon>Tracheophyta</taxon>
        <taxon>Spermatophyta</taxon>
        <taxon>Magnoliopsida</taxon>
        <taxon>eudicotyledons</taxon>
        <taxon>Gunneridae</taxon>
        <taxon>Pentapetalae</taxon>
        <taxon>asterids</taxon>
        <taxon>lamiids</taxon>
        <taxon>Lamiales</taxon>
        <taxon>Lamiaceae</taxon>
        <taxon>Nepetoideae</taxon>
        <taxon>Mentheae</taxon>
        <taxon>Salviinae</taxon>
        <taxon>Salvia</taxon>
        <taxon>Salvia subgen. Calosphace</taxon>
        <taxon>core Calosphace</taxon>
    </lineage>
</organism>
<gene>
    <name evidence="2" type="ORF">SASPL_128487</name>
</gene>
<dbReference type="EMBL" id="PNBA02000010">
    <property type="protein sequence ID" value="KAG6410427.1"/>
    <property type="molecule type" value="Genomic_DNA"/>
</dbReference>
<evidence type="ECO:0000313" key="3">
    <source>
        <dbReference type="Proteomes" id="UP000298416"/>
    </source>
</evidence>
<comment type="caution">
    <text evidence="2">The sequence shown here is derived from an EMBL/GenBank/DDBJ whole genome shotgun (WGS) entry which is preliminary data.</text>
</comment>
<sequence>MPSAEPPRVPQNHLLDGKENMAPYRCLPPQLNEQAAASAKKSAFIPVTAAPKLSKTAAKLPVEPLNQLGGSNENVIMIQQLMSGQEVPIPDDVIVLDSEDSDDENIPVRSKLSITRRL</sequence>
<evidence type="ECO:0000313" key="2">
    <source>
        <dbReference type="EMBL" id="KAG6410427.1"/>
    </source>
</evidence>
<reference evidence="2" key="1">
    <citation type="submission" date="2018-01" db="EMBL/GenBank/DDBJ databases">
        <authorList>
            <person name="Mao J.F."/>
        </authorList>
    </citation>
    <scope>NUCLEOTIDE SEQUENCE</scope>
    <source>
        <strain evidence="2">Huo1</strain>
        <tissue evidence="2">Leaf</tissue>
    </source>
</reference>
<dbReference type="Proteomes" id="UP000298416">
    <property type="component" value="Unassembled WGS sequence"/>
</dbReference>
<protein>
    <submittedName>
        <fullName evidence="2">Uncharacterized protein</fullName>
    </submittedName>
</protein>
<proteinExistence type="predicted"/>
<accession>A0A8X8ZMJ3</accession>
<dbReference type="AlphaFoldDB" id="A0A8X8ZMJ3"/>
<name>A0A8X8ZMJ3_SALSN</name>
<keyword evidence="3" id="KW-1185">Reference proteome</keyword>